<keyword evidence="2 6" id="KW-0964">Secreted</keyword>
<accession>A0A131YFL3</accession>
<keyword evidence="5 6" id="KW-0325">Glycoprotein</keyword>
<evidence type="ECO:0000313" key="8">
    <source>
        <dbReference type="EMBL" id="JAP77260.1"/>
    </source>
</evidence>
<sequence>MGGRRMRPNGLLVSQCLIYLVPTFAAALSMCNNPAPAESGKKISVQVSISRPESRSASTICRIPFLHGKFTMKPVGCCLFCREMNRTLQDETPCYAIPPHEALQMKLRAPRSCPLGLCENGVCKPTGKYEICESIATIKKM</sequence>
<dbReference type="GO" id="GO:0005576">
    <property type="term" value="C:extracellular region"/>
    <property type="evidence" value="ECO:0007669"/>
    <property type="project" value="UniProtKB-SubCell"/>
</dbReference>
<dbReference type="InterPro" id="IPR045797">
    <property type="entry name" value="EVA_Class_A"/>
</dbReference>
<evidence type="ECO:0000256" key="4">
    <source>
        <dbReference type="ARBA" id="ARBA00023157"/>
    </source>
</evidence>
<keyword evidence="4 6" id="KW-1015">Disulfide bond</keyword>
<dbReference type="EMBL" id="GEDV01011297">
    <property type="protein sequence ID" value="JAP77260.1"/>
    <property type="molecule type" value="Transcribed_RNA"/>
</dbReference>
<evidence type="ECO:0000256" key="1">
    <source>
        <dbReference type="ARBA" id="ARBA00004613"/>
    </source>
</evidence>
<dbReference type="Pfam" id="PF19429">
    <property type="entry name" value="EVA_Class_A"/>
    <property type="match status" value="1"/>
</dbReference>
<organism evidence="8">
    <name type="scientific">Rhipicephalus appendiculatus</name>
    <name type="common">Brown ear tick</name>
    <dbReference type="NCBI Taxonomy" id="34631"/>
    <lineage>
        <taxon>Eukaryota</taxon>
        <taxon>Metazoa</taxon>
        <taxon>Ecdysozoa</taxon>
        <taxon>Arthropoda</taxon>
        <taxon>Chelicerata</taxon>
        <taxon>Arachnida</taxon>
        <taxon>Acari</taxon>
        <taxon>Parasitiformes</taxon>
        <taxon>Ixodida</taxon>
        <taxon>Ixodoidea</taxon>
        <taxon>Ixodidae</taxon>
        <taxon>Rhipicephalinae</taxon>
        <taxon>Rhipicephalus</taxon>
        <taxon>Rhipicephalus</taxon>
    </lineage>
</organism>
<evidence type="ECO:0000256" key="2">
    <source>
        <dbReference type="ARBA" id="ARBA00022525"/>
    </source>
</evidence>
<proteinExistence type="predicted"/>
<comment type="function">
    <text evidence="6">Salivary chemokine-binding protein which binds to host chemokines.</text>
</comment>
<reference evidence="8" key="1">
    <citation type="journal article" date="2016" name="Ticks Tick Borne Dis.">
        <title>De novo assembly and annotation of the salivary gland transcriptome of Rhipicephalus appendiculatus male and female ticks during blood feeding.</title>
        <authorList>
            <person name="de Castro M.H."/>
            <person name="de Klerk D."/>
            <person name="Pienaar R."/>
            <person name="Latif A.A."/>
            <person name="Rees D.J."/>
            <person name="Mans B.J."/>
        </authorList>
    </citation>
    <scope>NUCLEOTIDE SEQUENCE</scope>
    <source>
        <tissue evidence="8">Salivary glands</tissue>
    </source>
</reference>
<keyword evidence="3 6" id="KW-0732">Signal</keyword>
<comment type="subcellular location">
    <subcellularLocation>
        <location evidence="1 6">Secreted</location>
    </subcellularLocation>
</comment>
<dbReference type="Gene3D" id="2.30.130.100">
    <property type="match status" value="1"/>
</dbReference>
<dbReference type="AlphaFoldDB" id="A0A131YFL3"/>
<evidence type="ECO:0000256" key="3">
    <source>
        <dbReference type="ARBA" id="ARBA00022729"/>
    </source>
</evidence>
<name>A0A131YFL3_RHIAP</name>
<evidence type="ECO:0000256" key="7">
    <source>
        <dbReference type="SAM" id="SignalP"/>
    </source>
</evidence>
<feature type="signal peptide" evidence="7">
    <location>
        <begin position="1"/>
        <end position="27"/>
    </location>
</feature>
<evidence type="ECO:0000256" key="6">
    <source>
        <dbReference type="RuleBase" id="RU369006"/>
    </source>
</evidence>
<protein>
    <recommendedName>
        <fullName evidence="6">Evasin</fullName>
    </recommendedName>
</protein>
<evidence type="ECO:0000256" key="5">
    <source>
        <dbReference type="ARBA" id="ARBA00023180"/>
    </source>
</evidence>
<feature type="chain" id="PRO_5007285062" description="Evasin" evidence="7">
    <location>
        <begin position="28"/>
        <end position="141"/>
    </location>
</feature>
<dbReference type="GO" id="GO:0019957">
    <property type="term" value="F:C-C chemokine binding"/>
    <property type="evidence" value="ECO:0007669"/>
    <property type="project" value="InterPro"/>
</dbReference>